<evidence type="ECO:0000256" key="5">
    <source>
        <dbReference type="ARBA" id="ARBA00022989"/>
    </source>
</evidence>
<evidence type="ECO:0000256" key="2">
    <source>
        <dbReference type="ARBA" id="ARBA00022448"/>
    </source>
</evidence>
<dbReference type="Pfam" id="PF25539">
    <property type="entry name" value="Bestrophin_2"/>
    <property type="match status" value="1"/>
</dbReference>
<keyword evidence="2" id="KW-0813">Transport</keyword>
<protein>
    <submittedName>
        <fullName evidence="10">Bestrophin family protein</fullName>
    </submittedName>
</protein>
<proteinExistence type="inferred from homology"/>
<evidence type="ECO:0000256" key="7">
    <source>
        <dbReference type="ARBA" id="ARBA00023136"/>
    </source>
</evidence>
<accession>A0ABP8ZRP8</accession>
<feature type="transmembrane region" description="Helical" evidence="9">
    <location>
        <begin position="206"/>
        <end position="224"/>
    </location>
</feature>
<comment type="subcellular location">
    <subcellularLocation>
        <location evidence="1">Cell membrane</location>
        <topology evidence="1">Multi-pass membrane protein</topology>
    </subcellularLocation>
</comment>
<dbReference type="PANTHER" id="PTHR33281">
    <property type="entry name" value="UPF0187 PROTEIN YNEE"/>
    <property type="match status" value="1"/>
</dbReference>
<reference evidence="11" key="1">
    <citation type="journal article" date="2019" name="Int. J. Syst. Evol. Microbiol.">
        <title>The Global Catalogue of Microorganisms (GCM) 10K type strain sequencing project: providing services to taxonomists for standard genome sequencing and annotation.</title>
        <authorList>
            <consortium name="The Broad Institute Genomics Platform"/>
            <consortium name="The Broad Institute Genome Sequencing Center for Infectious Disease"/>
            <person name="Wu L."/>
            <person name="Ma J."/>
        </authorList>
    </citation>
    <scope>NUCLEOTIDE SEQUENCE [LARGE SCALE GENOMIC DNA]</scope>
    <source>
        <strain evidence="11">JCM 18198</strain>
    </source>
</reference>
<dbReference type="Proteomes" id="UP001500141">
    <property type="component" value="Unassembled WGS sequence"/>
</dbReference>
<dbReference type="InterPro" id="IPR044669">
    <property type="entry name" value="YneE/VCCN1/2-like"/>
</dbReference>
<keyword evidence="3" id="KW-1003">Cell membrane</keyword>
<gene>
    <name evidence="10" type="ORF">GCM10023230_12260</name>
</gene>
<dbReference type="PANTHER" id="PTHR33281:SF19">
    <property type="entry name" value="VOLTAGE-DEPENDENT ANION CHANNEL-FORMING PROTEIN YNEE"/>
    <property type="match status" value="1"/>
</dbReference>
<keyword evidence="6" id="KW-0406">Ion transport</keyword>
<keyword evidence="5 9" id="KW-1133">Transmembrane helix</keyword>
<sequence length="300" mass="34757">MNDMLIKNNYKATIFFLKGLKWQITLIISYAIIASLFDHSSIGVSINIPITISTVIATMISLLLAFRIAQSYDRWWEARKVWGEIVNDSRTLIRQIMLFLPNSQERKSEIKNYADRQIIWCFSLSELLRKQKASKKVEQYLTSNNFQADNIPLLLLQKHSENLHLLTEKYSLNVNQQVQIDATIARLTDAMGKCERIKNTVFPKNYSHLIHCLIYVFTTLLPFGLSDIDIITEILLTALIPLMFIGFEKTAIIMQDPFENVPTDIPMTTLSNTIENNINQMIGEVNHQKENERYGKYYKN</sequence>
<evidence type="ECO:0000256" key="6">
    <source>
        <dbReference type="ARBA" id="ARBA00023065"/>
    </source>
</evidence>
<organism evidence="10 11">
    <name type="scientific">Flavobacterium hankyongi</name>
    <dbReference type="NCBI Taxonomy" id="1176532"/>
    <lineage>
        <taxon>Bacteria</taxon>
        <taxon>Pseudomonadati</taxon>
        <taxon>Bacteroidota</taxon>
        <taxon>Flavobacteriia</taxon>
        <taxon>Flavobacteriales</taxon>
        <taxon>Flavobacteriaceae</taxon>
        <taxon>Flavobacterium</taxon>
    </lineage>
</organism>
<comment type="caution">
    <text evidence="10">The sequence shown here is derived from an EMBL/GenBank/DDBJ whole genome shotgun (WGS) entry which is preliminary data.</text>
</comment>
<comment type="similarity">
    <text evidence="8">Belongs to the anion channel-forming bestrophin (TC 1.A.46) family.</text>
</comment>
<keyword evidence="11" id="KW-1185">Reference proteome</keyword>
<evidence type="ECO:0000256" key="3">
    <source>
        <dbReference type="ARBA" id="ARBA00022475"/>
    </source>
</evidence>
<feature type="transmembrane region" description="Helical" evidence="9">
    <location>
        <begin position="43"/>
        <end position="66"/>
    </location>
</feature>
<evidence type="ECO:0000256" key="9">
    <source>
        <dbReference type="SAM" id="Phobius"/>
    </source>
</evidence>
<keyword evidence="7 9" id="KW-0472">Membrane</keyword>
<evidence type="ECO:0000256" key="4">
    <source>
        <dbReference type="ARBA" id="ARBA00022692"/>
    </source>
</evidence>
<feature type="transmembrane region" description="Helical" evidence="9">
    <location>
        <begin position="230"/>
        <end position="247"/>
    </location>
</feature>
<evidence type="ECO:0000313" key="10">
    <source>
        <dbReference type="EMBL" id="GAA4764266.1"/>
    </source>
</evidence>
<evidence type="ECO:0000256" key="8">
    <source>
        <dbReference type="ARBA" id="ARBA00034708"/>
    </source>
</evidence>
<keyword evidence="4 9" id="KW-0812">Transmembrane</keyword>
<dbReference type="EMBL" id="BAABIP010000008">
    <property type="protein sequence ID" value="GAA4764266.1"/>
    <property type="molecule type" value="Genomic_DNA"/>
</dbReference>
<name>A0ABP8ZRP8_9FLAO</name>
<feature type="transmembrane region" description="Helical" evidence="9">
    <location>
        <begin position="20"/>
        <end position="37"/>
    </location>
</feature>
<evidence type="ECO:0000313" key="11">
    <source>
        <dbReference type="Proteomes" id="UP001500141"/>
    </source>
</evidence>
<evidence type="ECO:0000256" key="1">
    <source>
        <dbReference type="ARBA" id="ARBA00004651"/>
    </source>
</evidence>